<protein>
    <submittedName>
        <fullName evidence="2">Uncharacterized protein</fullName>
    </submittedName>
</protein>
<evidence type="ECO:0000313" key="2">
    <source>
        <dbReference type="WBParaSite" id="ES5_v2.g8913.t1"/>
    </source>
</evidence>
<organism evidence="1 2">
    <name type="scientific">Panagrolaimus sp. ES5</name>
    <dbReference type="NCBI Taxonomy" id="591445"/>
    <lineage>
        <taxon>Eukaryota</taxon>
        <taxon>Metazoa</taxon>
        <taxon>Ecdysozoa</taxon>
        <taxon>Nematoda</taxon>
        <taxon>Chromadorea</taxon>
        <taxon>Rhabditida</taxon>
        <taxon>Tylenchina</taxon>
        <taxon>Panagrolaimomorpha</taxon>
        <taxon>Panagrolaimoidea</taxon>
        <taxon>Panagrolaimidae</taxon>
        <taxon>Panagrolaimus</taxon>
    </lineage>
</organism>
<dbReference type="Proteomes" id="UP000887579">
    <property type="component" value="Unplaced"/>
</dbReference>
<sequence>MHPRPVYIQTNSNLNSSAASSVGVSPQQSVSSIHYLEPNEVEENLVECKSLINDINLNDAGDSDIEIVEID</sequence>
<proteinExistence type="predicted"/>
<evidence type="ECO:0000313" key="1">
    <source>
        <dbReference type="Proteomes" id="UP000887579"/>
    </source>
</evidence>
<accession>A0AC34GVN5</accession>
<reference evidence="2" key="1">
    <citation type="submission" date="2022-11" db="UniProtKB">
        <authorList>
            <consortium name="WormBaseParasite"/>
        </authorList>
    </citation>
    <scope>IDENTIFICATION</scope>
</reference>
<name>A0AC34GVN5_9BILA</name>
<dbReference type="WBParaSite" id="ES5_v2.g8913.t1">
    <property type="protein sequence ID" value="ES5_v2.g8913.t1"/>
    <property type="gene ID" value="ES5_v2.g8913"/>
</dbReference>